<dbReference type="InterPro" id="IPR035940">
    <property type="entry name" value="CAP_sf"/>
</dbReference>
<dbReference type="PRINTS" id="PR00837">
    <property type="entry name" value="V5TPXLIKE"/>
</dbReference>
<accession>A0A1V2L5C1</accession>
<protein>
    <submittedName>
        <fullName evidence="4">Repressed by EFG1 protein 1</fullName>
    </submittedName>
</protein>
<dbReference type="InterPro" id="IPR018244">
    <property type="entry name" value="Allrgn_V5/Tpx1_CS"/>
</dbReference>
<feature type="domain" description="SCP" evidence="3">
    <location>
        <begin position="255"/>
        <end position="395"/>
    </location>
</feature>
<comment type="caution">
    <text evidence="4">The sequence shown here is derived from an EMBL/GenBank/DDBJ whole genome shotgun (WGS) entry which is preliminary data.</text>
</comment>
<dbReference type="STRING" id="36022.A0A1V2L5C1"/>
<dbReference type="Pfam" id="PF00188">
    <property type="entry name" value="CAP"/>
    <property type="match status" value="1"/>
</dbReference>
<organism evidence="4 5">
    <name type="scientific">Cyberlindnera fabianii</name>
    <name type="common">Yeast</name>
    <name type="synonym">Hansenula fabianii</name>
    <dbReference type="NCBI Taxonomy" id="36022"/>
    <lineage>
        <taxon>Eukaryota</taxon>
        <taxon>Fungi</taxon>
        <taxon>Dikarya</taxon>
        <taxon>Ascomycota</taxon>
        <taxon>Saccharomycotina</taxon>
        <taxon>Saccharomycetes</taxon>
        <taxon>Phaffomycetales</taxon>
        <taxon>Phaffomycetaceae</taxon>
        <taxon>Cyberlindnera</taxon>
    </lineage>
</organism>
<feature type="chain" id="PRO_5012007847" evidence="2">
    <location>
        <begin position="21"/>
        <end position="415"/>
    </location>
</feature>
<dbReference type="EMBL" id="MPUK01000005">
    <property type="protein sequence ID" value="ONH67128.1"/>
    <property type="molecule type" value="Genomic_DNA"/>
</dbReference>
<gene>
    <name evidence="4" type="ORF">BON22_3283</name>
</gene>
<name>A0A1V2L5C1_CYBFA</name>
<keyword evidence="5" id="KW-1185">Reference proteome</keyword>
<dbReference type="Proteomes" id="UP000189513">
    <property type="component" value="Unassembled WGS sequence"/>
</dbReference>
<feature type="compositionally biased region" description="Low complexity" evidence="1">
    <location>
        <begin position="115"/>
        <end position="129"/>
    </location>
</feature>
<reference evidence="5" key="1">
    <citation type="journal article" date="2017" name="Genome Announc.">
        <title>Genome sequences of Cyberlindnera fabianii 65, Pichia kudriavzevii 129, and Saccharomyces cerevisiae 131 isolated from fermented masau fruits in Zimbabwe.</title>
        <authorList>
            <person name="van Rijswijck I.M.H."/>
            <person name="Derks M.F.L."/>
            <person name="Abee T."/>
            <person name="de Ridder D."/>
            <person name="Smid E.J."/>
        </authorList>
    </citation>
    <scope>NUCLEOTIDE SEQUENCE [LARGE SCALE GENOMIC DNA]</scope>
    <source>
        <strain evidence="5">65</strain>
    </source>
</reference>
<evidence type="ECO:0000313" key="4">
    <source>
        <dbReference type="EMBL" id="ONH67128.1"/>
    </source>
</evidence>
<evidence type="ECO:0000256" key="1">
    <source>
        <dbReference type="SAM" id="MobiDB-lite"/>
    </source>
</evidence>
<evidence type="ECO:0000313" key="5">
    <source>
        <dbReference type="Proteomes" id="UP000189513"/>
    </source>
</evidence>
<feature type="compositionally biased region" description="Low complexity" evidence="1">
    <location>
        <begin position="142"/>
        <end position="251"/>
    </location>
</feature>
<dbReference type="AlphaFoldDB" id="A0A1V2L5C1"/>
<dbReference type="InterPro" id="IPR014044">
    <property type="entry name" value="CAP_dom"/>
</dbReference>
<dbReference type="SMART" id="SM00198">
    <property type="entry name" value="SCP"/>
    <property type="match status" value="1"/>
</dbReference>
<dbReference type="GO" id="GO:0005576">
    <property type="term" value="C:extracellular region"/>
    <property type="evidence" value="ECO:0007669"/>
    <property type="project" value="InterPro"/>
</dbReference>
<sequence>MKTFTLPLSVLMALATSVCAQTTEDFTGTATYTGFTKTPSSSSEIGFSSSQDFPTITPSSSSSLISSSAYGSSSSSSFGGYYNSSSSDVEYSSFIEETSLTSLTSEGSIIPTSASAPILSSSSDPSTTSGFVESSILPSSDTSSPTTAGATSTGVTTSTTPTSTPTSTRPSTTTTSSSSSTRVSTTSSSTRAPTTSSSSTSTRASSTSSTRASTTSSSTRASTTSSSTRTSSSSTRTSSSSTSTSAAATSSGLTPVEQAILDRHNEYRARHGVPNLTWNSELSAYAQSYIDELSTTSTSACSGTLVHSPRTGLNYGENLAYGNISPTQGVDLWYNENVYYNYDDPENSSGDFESYGHFTQLVWKDTTQLGCVVQSCPSNRIYLICEYYTAGNIFLGGNNVDRWYFFKRNVLAPVS</sequence>
<dbReference type="PROSITE" id="PS01009">
    <property type="entry name" value="CRISP_1"/>
    <property type="match status" value="1"/>
</dbReference>
<dbReference type="PANTHER" id="PTHR10334">
    <property type="entry name" value="CYSTEINE-RICH SECRETORY PROTEIN-RELATED"/>
    <property type="match status" value="1"/>
</dbReference>
<evidence type="ECO:0000259" key="3">
    <source>
        <dbReference type="SMART" id="SM00198"/>
    </source>
</evidence>
<dbReference type="InterPro" id="IPR001283">
    <property type="entry name" value="CRISP-related"/>
</dbReference>
<proteinExistence type="predicted"/>
<feature type="region of interest" description="Disordered" evidence="1">
    <location>
        <begin position="115"/>
        <end position="255"/>
    </location>
</feature>
<feature type="signal peptide" evidence="2">
    <location>
        <begin position="1"/>
        <end position="20"/>
    </location>
</feature>
<feature type="compositionally biased region" description="Polar residues" evidence="1">
    <location>
        <begin position="130"/>
        <end position="141"/>
    </location>
</feature>
<keyword evidence="2" id="KW-0732">Signal</keyword>
<dbReference type="Gene3D" id="3.40.33.10">
    <property type="entry name" value="CAP"/>
    <property type="match status" value="1"/>
</dbReference>
<evidence type="ECO:0000256" key="2">
    <source>
        <dbReference type="SAM" id="SignalP"/>
    </source>
</evidence>
<dbReference type="VEuPathDB" id="FungiDB:BON22_3283"/>
<dbReference type="OMA" id="QWYANEV"/>
<dbReference type="SUPFAM" id="SSF55797">
    <property type="entry name" value="PR-1-like"/>
    <property type="match status" value="1"/>
</dbReference>